<dbReference type="PANTHER" id="PTHR46346:SF1">
    <property type="entry name" value="PHOSPHATIDYLINOSITOL N-ACETYLGLUCOSAMINYLTRANSFERASE SUBUNIT P"/>
    <property type="match status" value="1"/>
</dbReference>
<proteinExistence type="predicted"/>
<feature type="transmembrane region" description="Helical" evidence="5">
    <location>
        <begin position="12"/>
        <end position="38"/>
    </location>
</feature>
<protein>
    <submittedName>
        <fullName evidence="8">Phosphatidylinositol N-acetylglucosaminyltransferase subunit P</fullName>
    </submittedName>
</protein>
<accession>A0A6J2TLQ0</accession>
<dbReference type="Pfam" id="PF08510">
    <property type="entry name" value="PIG-P"/>
    <property type="match status" value="1"/>
</dbReference>
<evidence type="ECO:0000259" key="6">
    <source>
        <dbReference type="Pfam" id="PF08510"/>
    </source>
</evidence>
<dbReference type="PANTHER" id="PTHR46346">
    <property type="entry name" value="PHOSPHATIDYLINOSITOL N-ACETYLGLUCOSAMINYLTRANSFERASE SUBUNIT P"/>
    <property type="match status" value="1"/>
</dbReference>
<evidence type="ECO:0000256" key="2">
    <source>
        <dbReference type="ARBA" id="ARBA00022692"/>
    </source>
</evidence>
<comment type="subcellular location">
    <subcellularLocation>
        <location evidence="1">Membrane</location>
        <topology evidence="1">Multi-pass membrane protein</topology>
    </subcellularLocation>
</comment>
<dbReference type="GeneID" id="115625511"/>
<evidence type="ECO:0000256" key="4">
    <source>
        <dbReference type="ARBA" id="ARBA00023136"/>
    </source>
</evidence>
<evidence type="ECO:0000256" key="5">
    <source>
        <dbReference type="SAM" id="Phobius"/>
    </source>
</evidence>
<keyword evidence="3 5" id="KW-1133">Transmembrane helix</keyword>
<keyword evidence="7" id="KW-1185">Reference proteome</keyword>
<dbReference type="GO" id="GO:0016757">
    <property type="term" value="F:glycosyltransferase activity"/>
    <property type="evidence" value="ECO:0007669"/>
    <property type="project" value="UniProtKB-KW"/>
</dbReference>
<organism evidence="7 8">
    <name type="scientific">Drosophila lebanonensis</name>
    <name type="common">Fruit fly</name>
    <name type="synonym">Scaptodrosophila lebanonensis</name>
    <dbReference type="NCBI Taxonomy" id="7225"/>
    <lineage>
        <taxon>Eukaryota</taxon>
        <taxon>Metazoa</taxon>
        <taxon>Ecdysozoa</taxon>
        <taxon>Arthropoda</taxon>
        <taxon>Hexapoda</taxon>
        <taxon>Insecta</taxon>
        <taxon>Pterygota</taxon>
        <taxon>Neoptera</taxon>
        <taxon>Endopterygota</taxon>
        <taxon>Diptera</taxon>
        <taxon>Brachycera</taxon>
        <taxon>Muscomorpha</taxon>
        <taxon>Ephydroidea</taxon>
        <taxon>Drosophilidae</taxon>
        <taxon>Scaptodrosophila</taxon>
    </lineage>
</organism>
<evidence type="ECO:0000256" key="1">
    <source>
        <dbReference type="ARBA" id="ARBA00004141"/>
    </source>
</evidence>
<keyword evidence="8" id="KW-0808">Transferase</keyword>
<keyword evidence="2 5" id="KW-0812">Transmembrane</keyword>
<dbReference type="GO" id="GO:0016020">
    <property type="term" value="C:membrane"/>
    <property type="evidence" value="ECO:0007669"/>
    <property type="project" value="UniProtKB-SubCell"/>
</dbReference>
<dbReference type="InterPro" id="IPR013717">
    <property type="entry name" value="PIG-P"/>
</dbReference>
<dbReference type="InterPro" id="IPR052263">
    <property type="entry name" value="GPI_Anchor_Biosynth"/>
</dbReference>
<evidence type="ECO:0000313" key="7">
    <source>
        <dbReference type="Proteomes" id="UP000504634"/>
    </source>
</evidence>
<keyword evidence="8" id="KW-0328">Glycosyltransferase</keyword>
<reference evidence="8" key="1">
    <citation type="submission" date="2025-08" db="UniProtKB">
        <authorList>
            <consortium name="RefSeq"/>
        </authorList>
    </citation>
    <scope>IDENTIFICATION</scope>
    <source>
        <strain evidence="8">11010-0011.00</strain>
        <tissue evidence="8">Whole body</tissue>
    </source>
</reference>
<evidence type="ECO:0000313" key="8">
    <source>
        <dbReference type="RefSeq" id="XP_030376435.1"/>
    </source>
</evidence>
<dbReference type="Proteomes" id="UP000504634">
    <property type="component" value="Unplaced"/>
</dbReference>
<gene>
    <name evidence="8" type="primary">LOC115625511</name>
</gene>
<dbReference type="RefSeq" id="XP_030376435.1">
    <property type="nucleotide sequence ID" value="XM_030520575.1"/>
</dbReference>
<dbReference type="AlphaFoldDB" id="A0A6J2TLQ0"/>
<name>A0A6J2TLQ0_DROLE</name>
<dbReference type="GO" id="GO:0006506">
    <property type="term" value="P:GPI anchor biosynthetic process"/>
    <property type="evidence" value="ECO:0007669"/>
    <property type="project" value="TreeGrafter"/>
</dbReference>
<sequence>MPEHSPAPTPHRAIYGFAFYMLFTILFIVYVAWAYLPVELGLHSYLPDKYFAVFIPVLALVGAWFFIVFIYPAINLSLTPNIDAISSVVDPKVALPKGTEFTDWAQLQCKQQNISPTRNATVPLKYCDLCRTTHTPNQRAPIAPLRFMDLQEVNSAYYN</sequence>
<dbReference type="CTD" id="43168"/>
<dbReference type="OrthoDB" id="690928at2759"/>
<feature type="domain" description="PIG-P" evidence="6">
    <location>
        <begin position="11"/>
        <end position="158"/>
    </location>
</feature>
<keyword evidence="4 5" id="KW-0472">Membrane</keyword>
<dbReference type="GO" id="GO:0005783">
    <property type="term" value="C:endoplasmic reticulum"/>
    <property type="evidence" value="ECO:0007669"/>
    <property type="project" value="TreeGrafter"/>
</dbReference>
<evidence type="ECO:0000256" key="3">
    <source>
        <dbReference type="ARBA" id="ARBA00022989"/>
    </source>
</evidence>
<feature type="transmembrane region" description="Helical" evidence="5">
    <location>
        <begin position="50"/>
        <end position="74"/>
    </location>
</feature>